<dbReference type="PROSITE" id="PS50943">
    <property type="entry name" value="HTH_CROC1"/>
    <property type="match status" value="1"/>
</dbReference>
<accession>A0A1N6EC99</accession>
<dbReference type="STRING" id="226505.SAMN05444394_1967"/>
<dbReference type="SUPFAM" id="SSF47413">
    <property type="entry name" value="lambda repressor-like DNA-binding domains"/>
    <property type="match status" value="1"/>
</dbReference>
<dbReference type="Proteomes" id="UP000185221">
    <property type="component" value="Unassembled WGS sequence"/>
</dbReference>
<dbReference type="SMART" id="SM00530">
    <property type="entry name" value="HTH_XRE"/>
    <property type="match status" value="1"/>
</dbReference>
<dbReference type="GO" id="GO:0003677">
    <property type="term" value="F:DNA binding"/>
    <property type="evidence" value="ECO:0007669"/>
    <property type="project" value="InterPro"/>
</dbReference>
<dbReference type="InterPro" id="IPR010982">
    <property type="entry name" value="Lambda_DNA-bd_dom_sf"/>
</dbReference>
<evidence type="ECO:0000313" key="2">
    <source>
        <dbReference type="EMBL" id="SIN80634.1"/>
    </source>
</evidence>
<dbReference type="Gene3D" id="1.10.260.40">
    <property type="entry name" value="lambda repressor-like DNA-binding domains"/>
    <property type="match status" value="1"/>
</dbReference>
<organism evidence="2 3">
    <name type="scientific">Algoriphagus halophilus</name>
    <dbReference type="NCBI Taxonomy" id="226505"/>
    <lineage>
        <taxon>Bacteria</taxon>
        <taxon>Pseudomonadati</taxon>
        <taxon>Bacteroidota</taxon>
        <taxon>Cytophagia</taxon>
        <taxon>Cytophagales</taxon>
        <taxon>Cyclobacteriaceae</taxon>
        <taxon>Algoriphagus</taxon>
    </lineage>
</organism>
<dbReference type="CDD" id="cd00093">
    <property type="entry name" value="HTH_XRE"/>
    <property type="match status" value="1"/>
</dbReference>
<feature type="domain" description="HTH cro/C1-type" evidence="1">
    <location>
        <begin position="13"/>
        <end position="67"/>
    </location>
</feature>
<proteinExistence type="predicted"/>
<protein>
    <submittedName>
        <fullName evidence="2">Helix-turn-helix</fullName>
    </submittedName>
</protein>
<dbReference type="OrthoDB" id="680346at2"/>
<evidence type="ECO:0000313" key="3">
    <source>
        <dbReference type="Proteomes" id="UP000185221"/>
    </source>
</evidence>
<evidence type="ECO:0000259" key="1">
    <source>
        <dbReference type="PROSITE" id="PS50943"/>
    </source>
</evidence>
<reference evidence="3" key="1">
    <citation type="submission" date="2016-11" db="EMBL/GenBank/DDBJ databases">
        <authorList>
            <person name="Varghese N."/>
            <person name="Submissions S."/>
        </authorList>
    </citation>
    <scope>NUCLEOTIDE SEQUENCE [LARGE SCALE GENOMIC DNA]</scope>
    <source>
        <strain evidence="3">DSM 15292</strain>
    </source>
</reference>
<dbReference type="AlphaFoldDB" id="A0A1N6EC99"/>
<dbReference type="InterPro" id="IPR001387">
    <property type="entry name" value="Cro/C1-type_HTH"/>
</dbReference>
<sequence>MGQEFIDKVGKRIVEIRKSKKVSQEDLVERRGFTLSQIGRIGRGGINTSISHISAIAKALKVAPKELFDV</sequence>
<name>A0A1N6EC99_9BACT</name>
<dbReference type="EMBL" id="FSRC01000001">
    <property type="protein sequence ID" value="SIN80634.1"/>
    <property type="molecule type" value="Genomic_DNA"/>
</dbReference>
<dbReference type="RefSeq" id="WP_074224639.1">
    <property type="nucleotide sequence ID" value="NZ_FSRC01000001.1"/>
</dbReference>
<gene>
    <name evidence="2" type="ORF">SAMN05444394_1967</name>
</gene>
<dbReference type="Pfam" id="PF13443">
    <property type="entry name" value="HTH_26"/>
    <property type="match status" value="1"/>
</dbReference>
<keyword evidence="3" id="KW-1185">Reference proteome</keyword>